<accession>A0A7Y7XIL3</accession>
<evidence type="ECO:0000313" key="2">
    <source>
        <dbReference type="Proteomes" id="UP000539985"/>
    </source>
</evidence>
<reference evidence="1 2" key="1">
    <citation type="submission" date="2020-04" db="EMBL/GenBank/DDBJ databases">
        <title>Molecular characterization of pseudomonads from Agaricus bisporus reveal novel blotch 2 pathogens in Western Europe.</title>
        <authorList>
            <person name="Taparia T."/>
            <person name="Krijger M."/>
            <person name="Haynes E."/>
            <person name="Elpinstone J.G."/>
            <person name="Noble R."/>
            <person name="Van Der Wolf J."/>
        </authorList>
    </citation>
    <scope>NUCLEOTIDE SEQUENCE [LARGE SCALE GENOMIC DNA]</scope>
    <source>
        <strain evidence="1 2">H7001</strain>
    </source>
</reference>
<dbReference type="EMBL" id="JACAQB010000024">
    <property type="protein sequence ID" value="NWB99477.1"/>
    <property type="molecule type" value="Genomic_DNA"/>
</dbReference>
<name>A0A7Y7XIL3_9PSED</name>
<evidence type="ECO:0000313" key="1">
    <source>
        <dbReference type="EMBL" id="NWB99477.1"/>
    </source>
</evidence>
<dbReference type="RefSeq" id="WP_177105078.1">
    <property type="nucleotide sequence ID" value="NZ_JACAOS010000021.1"/>
</dbReference>
<sequence length="77" mass="8567">MTLAITIYDALTTANLPPDTAKAVVHVWEAEEKKLASKADLKRVKTHLIRAITHLGVELRAELKDPRSSTLEVRHAL</sequence>
<comment type="caution">
    <text evidence="1">The sequence shown here is derived from an EMBL/GenBank/DDBJ whole genome shotgun (WGS) entry which is preliminary data.</text>
</comment>
<protein>
    <submittedName>
        <fullName evidence="1">Uncharacterized protein</fullName>
    </submittedName>
</protein>
<dbReference type="AlphaFoldDB" id="A0A7Y7XIL3"/>
<gene>
    <name evidence="1" type="ORF">HX882_26650</name>
</gene>
<proteinExistence type="predicted"/>
<organism evidence="1 2">
    <name type="scientific">Pseudomonas gingeri</name>
    <dbReference type="NCBI Taxonomy" id="117681"/>
    <lineage>
        <taxon>Bacteria</taxon>
        <taxon>Pseudomonadati</taxon>
        <taxon>Pseudomonadota</taxon>
        <taxon>Gammaproteobacteria</taxon>
        <taxon>Pseudomonadales</taxon>
        <taxon>Pseudomonadaceae</taxon>
        <taxon>Pseudomonas</taxon>
    </lineage>
</organism>
<dbReference type="Proteomes" id="UP000539985">
    <property type="component" value="Unassembled WGS sequence"/>
</dbReference>